<evidence type="ECO:0000313" key="1">
    <source>
        <dbReference type="EMBL" id="SMX81147.1"/>
    </source>
</evidence>
<gene>
    <name evidence="1" type="ORF">BANT918_01309</name>
</gene>
<reference evidence="1 2" key="1">
    <citation type="submission" date="2017-03" db="EMBL/GenBank/DDBJ databases">
        <authorList>
            <person name="Afonso C.L."/>
            <person name="Miller P.J."/>
            <person name="Scott M.A."/>
            <person name="Spackman E."/>
            <person name="Goraichik I."/>
            <person name="Dimitrov K.M."/>
            <person name="Suarez D.L."/>
            <person name="Swayne D.E."/>
        </authorList>
    </citation>
    <scope>NUCLEOTIDE SEQUENCE [LARGE SCALE GENOMIC DNA]</scope>
    <source>
        <strain evidence="1 2">CNRZ 918</strain>
    </source>
</reference>
<name>A0A2H1J107_9MICO</name>
<proteinExistence type="predicted"/>
<dbReference type="RefSeq" id="WP_101619476.1">
    <property type="nucleotide sequence ID" value="NZ_FXZD01000003.1"/>
</dbReference>
<sequence length="90" mass="9898">MADFRVHWDRADDASRIAEVHIAVWEAAHRGIMADEILGLLDRLPDASGLGQLAAINLHPDALRRRTEITHVFDGVSPAAPECMFTIGLN</sequence>
<dbReference type="EMBL" id="FXZD01000003">
    <property type="protein sequence ID" value="SMX81147.1"/>
    <property type="molecule type" value="Genomic_DNA"/>
</dbReference>
<dbReference type="OrthoDB" id="5243635at2"/>
<organism evidence="1 2">
    <name type="scientific">Brevibacterium antiquum CNRZ 918</name>
    <dbReference type="NCBI Taxonomy" id="1255637"/>
    <lineage>
        <taxon>Bacteria</taxon>
        <taxon>Bacillati</taxon>
        <taxon>Actinomycetota</taxon>
        <taxon>Actinomycetes</taxon>
        <taxon>Micrococcales</taxon>
        <taxon>Brevibacteriaceae</taxon>
        <taxon>Brevibacterium</taxon>
    </lineage>
</organism>
<evidence type="ECO:0000313" key="2">
    <source>
        <dbReference type="Proteomes" id="UP000234433"/>
    </source>
</evidence>
<accession>A0A2H1J107</accession>
<dbReference type="Proteomes" id="UP000234433">
    <property type="component" value="Unassembled WGS sequence"/>
</dbReference>
<protein>
    <submittedName>
        <fullName evidence="1">Uncharacterized protein</fullName>
    </submittedName>
</protein>
<dbReference type="AlphaFoldDB" id="A0A2H1J107"/>